<dbReference type="EMBL" id="LWLG01000031">
    <property type="protein sequence ID" value="OAQ19777.1"/>
    <property type="molecule type" value="Genomic_DNA"/>
</dbReference>
<dbReference type="Proteomes" id="UP000078390">
    <property type="component" value="Unassembled WGS sequence"/>
</dbReference>
<proteinExistence type="predicted"/>
<name>A0A179D139_9BACT</name>
<evidence type="ECO:0000313" key="2">
    <source>
        <dbReference type="Proteomes" id="UP000078390"/>
    </source>
</evidence>
<comment type="caution">
    <text evidence="1">The sequence shown here is derived from an EMBL/GenBank/DDBJ whole genome shotgun (WGS) entry which is preliminary data.</text>
</comment>
<evidence type="ECO:0000313" key="1">
    <source>
        <dbReference type="EMBL" id="OAQ19777.1"/>
    </source>
</evidence>
<gene>
    <name evidence="1" type="ORF">TDIS_2128</name>
</gene>
<sequence>MPFKPDRNPLKIQERNLTVIREKTKVSLLVSYCFVVKEKTRQEEPLVNAKIFKFSFSLLYLLYYIYKHQLRAQLYFR</sequence>
<accession>A0A179D139</accession>
<organism evidence="1 2">
    <name type="scientific">Thermosulfurimonas dismutans</name>
    <dbReference type="NCBI Taxonomy" id="999894"/>
    <lineage>
        <taxon>Bacteria</taxon>
        <taxon>Pseudomonadati</taxon>
        <taxon>Thermodesulfobacteriota</taxon>
        <taxon>Thermodesulfobacteria</taxon>
        <taxon>Thermodesulfobacteriales</taxon>
        <taxon>Thermodesulfobacteriaceae</taxon>
        <taxon>Thermosulfurimonas</taxon>
    </lineage>
</organism>
<protein>
    <submittedName>
        <fullName evidence="1">Uncharacterized protein</fullName>
    </submittedName>
</protein>
<keyword evidence="2" id="KW-1185">Reference proteome</keyword>
<reference evidence="1 2" key="1">
    <citation type="submission" date="2016-04" db="EMBL/GenBank/DDBJ databases">
        <title>Genome analysis of Thermosulfurimonas dismutans, the first thermophilic sulfur-disproportionating bacterium of the phylum Thermodesulfobacteria.</title>
        <authorList>
            <person name="Mardanov A.V."/>
            <person name="Beletsky A.V."/>
            <person name="Kadnikov V.V."/>
            <person name="Slobodkin A.I."/>
            <person name="Ravin N.V."/>
        </authorList>
    </citation>
    <scope>NUCLEOTIDE SEQUENCE [LARGE SCALE GENOMIC DNA]</scope>
    <source>
        <strain evidence="1 2">S95</strain>
    </source>
</reference>
<dbReference type="AlphaFoldDB" id="A0A179D139"/>